<protein>
    <submittedName>
        <fullName evidence="4 5">Uncharacterized protein LOC103717144</fullName>
    </submittedName>
</protein>
<evidence type="ECO:0000313" key="4">
    <source>
        <dbReference type="RefSeq" id="XP_038986479.1"/>
    </source>
</evidence>
<reference evidence="3" key="1">
    <citation type="journal article" date="2019" name="Nat. Commun.">
        <title>Genome-wide association mapping of date palm fruit traits.</title>
        <authorList>
            <person name="Hazzouri K.M."/>
            <person name="Gros-Balthazard M."/>
            <person name="Flowers J.M."/>
            <person name="Copetti D."/>
            <person name="Lemansour A."/>
            <person name="Lebrun M."/>
            <person name="Masmoudi K."/>
            <person name="Ferrand S."/>
            <person name="Dhar M.I."/>
            <person name="Fresquez Z.A."/>
            <person name="Rosas U."/>
            <person name="Zhang J."/>
            <person name="Talag J."/>
            <person name="Lee S."/>
            <person name="Kudrna D."/>
            <person name="Powell R.F."/>
            <person name="Leitch I.J."/>
            <person name="Krueger R.R."/>
            <person name="Wing R.A."/>
            <person name="Amiri K.M.A."/>
            <person name="Purugganan M.D."/>
        </authorList>
    </citation>
    <scope>NUCLEOTIDE SEQUENCE [LARGE SCALE GENOMIC DNA]</scope>
    <source>
        <strain evidence="3">cv. Khalas</strain>
    </source>
</reference>
<dbReference type="RefSeq" id="XP_038986479.1">
    <property type="nucleotide sequence ID" value="XM_039130551.1"/>
</dbReference>
<evidence type="ECO:0000313" key="3">
    <source>
        <dbReference type="Proteomes" id="UP000228380"/>
    </source>
</evidence>
<dbReference type="GeneID" id="103717144"/>
<dbReference type="Proteomes" id="UP000228380">
    <property type="component" value="Chromosome 1"/>
</dbReference>
<dbReference type="PANTHER" id="PTHR33144:SF25">
    <property type="entry name" value="DUF4216 DOMAIN-CONTAINING PROTEIN"/>
    <property type="match status" value="1"/>
</dbReference>
<keyword evidence="3" id="KW-1185">Reference proteome</keyword>
<dbReference type="InterPro" id="IPR004252">
    <property type="entry name" value="Probable_transposase_24"/>
</dbReference>
<dbReference type="AlphaFoldDB" id="A0A8B9ALC6"/>
<dbReference type="PANTHER" id="PTHR33144">
    <property type="entry name" value="OS10G0409366 PROTEIN-RELATED"/>
    <property type="match status" value="1"/>
</dbReference>
<dbReference type="OrthoDB" id="782830at2759"/>
<keyword evidence="1" id="KW-0175">Coiled coil</keyword>
<proteinExistence type="predicted"/>
<feature type="region of interest" description="Disordered" evidence="2">
    <location>
        <begin position="211"/>
        <end position="232"/>
    </location>
</feature>
<name>A0A8B9ALC6_PHODC</name>
<evidence type="ECO:0000313" key="5">
    <source>
        <dbReference type="RefSeq" id="XP_038986482.1"/>
    </source>
</evidence>
<dbReference type="Pfam" id="PF03004">
    <property type="entry name" value="Transposase_24"/>
    <property type="match status" value="1"/>
</dbReference>
<dbReference type="RefSeq" id="XP_038986482.1">
    <property type="nucleotide sequence ID" value="XM_039130554.1"/>
</dbReference>
<reference evidence="4 5" key="2">
    <citation type="submission" date="2025-04" db="UniProtKB">
        <authorList>
            <consortium name="RefSeq"/>
        </authorList>
    </citation>
    <scope>IDENTIFICATION</scope>
    <source>
        <tissue evidence="4 5">Young leaves</tissue>
    </source>
</reference>
<feature type="coiled-coil region" evidence="1">
    <location>
        <begin position="172"/>
        <end position="199"/>
    </location>
</feature>
<gene>
    <name evidence="4 5" type="primary">LOC103717144</name>
</gene>
<dbReference type="KEGG" id="pda:103717144"/>
<evidence type="ECO:0000256" key="2">
    <source>
        <dbReference type="SAM" id="MobiDB-lite"/>
    </source>
</evidence>
<accession>A0A8B9ALC6</accession>
<sequence>MTKEEVARVCPLDVIPHQWRELVHYWFSEKAQIYFNIGRAARASQTVPHTSSSMSYARRRAEFMDDNGRKPGKVEFYKITHTHRDGSFVRKEARDIVDRATTLISERVRESSSSDAISHVEAQVLAELLGLERYGRVRDYGVGVTPTQLSAVGMYTRNAGEGSSNAEVSRLRTTIEDMKDRHQAELAELKQNQQSLLSQLEHISSMLQRFLPPQISNTSTARRDDDGTESGP</sequence>
<evidence type="ECO:0000256" key="1">
    <source>
        <dbReference type="SAM" id="Coils"/>
    </source>
</evidence>
<organism evidence="3 5">
    <name type="scientific">Phoenix dactylifera</name>
    <name type="common">Date palm</name>
    <dbReference type="NCBI Taxonomy" id="42345"/>
    <lineage>
        <taxon>Eukaryota</taxon>
        <taxon>Viridiplantae</taxon>
        <taxon>Streptophyta</taxon>
        <taxon>Embryophyta</taxon>
        <taxon>Tracheophyta</taxon>
        <taxon>Spermatophyta</taxon>
        <taxon>Magnoliopsida</taxon>
        <taxon>Liliopsida</taxon>
        <taxon>Arecaceae</taxon>
        <taxon>Coryphoideae</taxon>
        <taxon>Phoeniceae</taxon>
        <taxon>Phoenix</taxon>
    </lineage>
</organism>